<comment type="caution">
    <text evidence="11">The sequence shown here is derived from an EMBL/GenBank/DDBJ whole genome shotgun (WGS) entry which is preliminary data.</text>
</comment>
<dbReference type="GeneID" id="79932311"/>
<keyword evidence="3" id="KW-1003">Cell membrane</keyword>
<dbReference type="GO" id="GO:0009252">
    <property type="term" value="P:peptidoglycan biosynthetic process"/>
    <property type="evidence" value="ECO:0007669"/>
    <property type="project" value="UniProtKB-KW"/>
</dbReference>
<feature type="transmembrane region" description="Helical" evidence="10">
    <location>
        <begin position="218"/>
        <end position="236"/>
    </location>
</feature>
<gene>
    <name evidence="11" type="primary">murJ</name>
    <name evidence="11" type="ORF">IHE70_15890</name>
</gene>
<dbReference type="GO" id="GO:0005886">
    <property type="term" value="C:plasma membrane"/>
    <property type="evidence" value="ECO:0007669"/>
    <property type="project" value="UniProtKB-SubCell"/>
</dbReference>
<evidence type="ECO:0000256" key="4">
    <source>
        <dbReference type="ARBA" id="ARBA00022692"/>
    </source>
</evidence>
<feature type="transmembrane region" description="Helical" evidence="10">
    <location>
        <begin position="487"/>
        <end position="506"/>
    </location>
</feature>
<dbReference type="InterPro" id="IPR052031">
    <property type="entry name" value="Membrane_Transporter-Flippase"/>
</dbReference>
<evidence type="ECO:0000313" key="11">
    <source>
        <dbReference type="EMBL" id="MBD9724669.1"/>
    </source>
</evidence>
<dbReference type="PRINTS" id="PR01806">
    <property type="entry name" value="VIRFACTRMVIN"/>
</dbReference>
<protein>
    <submittedName>
        <fullName evidence="11">Murein biosynthesis integral membrane protein MurJ</fullName>
    </submittedName>
</protein>
<feature type="region of interest" description="Disordered" evidence="9">
    <location>
        <begin position="1"/>
        <end position="119"/>
    </location>
</feature>
<feature type="transmembrane region" description="Helical" evidence="10">
    <location>
        <begin position="567"/>
        <end position="587"/>
    </location>
</feature>
<evidence type="ECO:0000256" key="3">
    <source>
        <dbReference type="ARBA" id="ARBA00022475"/>
    </source>
</evidence>
<evidence type="ECO:0000256" key="2">
    <source>
        <dbReference type="ARBA" id="ARBA00022448"/>
    </source>
</evidence>
<keyword evidence="4 10" id="KW-0812">Transmembrane</keyword>
<dbReference type="GO" id="GO:0008360">
    <property type="term" value="P:regulation of cell shape"/>
    <property type="evidence" value="ECO:0007669"/>
    <property type="project" value="UniProtKB-KW"/>
</dbReference>
<dbReference type="PANTHER" id="PTHR43549:SF3">
    <property type="entry name" value="MULTIDRUG RESISTANCE PROTEIN YPNP-RELATED"/>
    <property type="match status" value="1"/>
</dbReference>
<feature type="transmembrane region" description="Helical" evidence="10">
    <location>
        <begin position="599"/>
        <end position="621"/>
    </location>
</feature>
<evidence type="ECO:0000256" key="5">
    <source>
        <dbReference type="ARBA" id="ARBA00022960"/>
    </source>
</evidence>
<evidence type="ECO:0000313" key="12">
    <source>
        <dbReference type="Proteomes" id="UP000661025"/>
    </source>
</evidence>
<proteinExistence type="predicted"/>
<accession>A0A927L3J0</accession>
<evidence type="ECO:0000256" key="6">
    <source>
        <dbReference type="ARBA" id="ARBA00022984"/>
    </source>
</evidence>
<feature type="transmembrane region" description="Helical" evidence="10">
    <location>
        <begin position="627"/>
        <end position="646"/>
    </location>
</feature>
<dbReference type="CDD" id="cd13123">
    <property type="entry name" value="MATE_MurJ_like"/>
    <property type="match status" value="1"/>
</dbReference>
<evidence type="ECO:0000256" key="7">
    <source>
        <dbReference type="ARBA" id="ARBA00022989"/>
    </source>
</evidence>
<sequence>MNAPYDGDRGQGAADSGYPDGQLPGPGQVPPQPPADMYLQDAYDQDPYRARDLAAQDPVAEALYDRAAHPPPAPGTYQPQQPLYAQPSAPQYAPDPRVWAQTPAPEPEGPTRHLPYGDDARTTQFVGVDDLVTQAGEERHEPDAFAHLFRDQQQGGSPVGQPSVPGPTPAPGPEVGRPAREEPAPVPTPAPAAKKGGRASGLLKSSAVMAAGTMVSRLTGFIRSAMIVSALGLALLGDAFQVAYQLPTMIYILTVGGGLNSVFVPQLVRAMKDDEDGGEAYANRLLTLVMVILGLLTAAAMFAAPLLVRALSVGVADNAAANETAVTFTRYFLPSIFFMGIHVVMGQILNARGRFGAMMWTPVLNNLVIIVTLGAFLWVYGSAADSHMDVDNIPPEGVRLLGVGILLGLVVQALAMIPYLRETGFRLRLRFDWKGHGLGKAAMLAKWTILFVLANQAGALVVTQLATAAAIDSAAKGTGFASYANAQLIWGLPQAIITVSLMAALLPRISRSAAEDDAGAVRDDISQGLRTTAVAIVPIAFGFVSLGIPMCTLIFGSSGTGAATNMGFMLMAFGLGLIPYSVQYVVLRAFYAYEDTRTPFYNTVIVAAVNASASAICFFVIPARWAVVGMAAAYGLAYMIGVGVAWRRLKMRLGGDLDGSRVMRTYARLSIASLPAALLSGAACYGISRTLGQGVGGSMLALAGGGIVLLGVFYVAARRMRIEELNSMVGMVRGRLGR</sequence>
<feature type="compositionally biased region" description="Low complexity" evidence="9">
    <location>
        <begin position="152"/>
        <end position="163"/>
    </location>
</feature>
<feature type="transmembrane region" description="Helical" evidence="10">
    <location>
        <begin position="363"/>
        <end position="380"/>
    </location>
</feature>
<dbReference type="RefSeq" id="WP_192361496.1">
    <property type="nucleotide sequence ID" value="NZ_CP119182.1"/>
</dbReference>
<keyword evidence="7 10" id="KW-1133">Transmembrane helix</keyword>
<keyword evidence="6" id="KW-0573">Peptidoglycan synthesis</keyword>
<keyword evidence="2" id="KW-0813">Transport</keyword>
<dbReference type="EMBL" id="JACYXT010000005">
    <property type="protein sequence ID" value="MBD9724669.1"/>
    <property type="molecule type" value="Genomic_DNA"/>
</dbReference>
<evidence type="ECO:0000256" key="10">
    <source>
        <dbReference type="SAM" id="Phobius"/>
    </source>
</evidence>
<feature type="region of interest" description="Disordered" evidence="9">
    <location>
        <begin position="152"/>
        <end position="198"/>
    </location>
</feature>
<feature type="compositionally biased region" description="Basic and acidic residues" evidence="9">
    <location>
        <begin position="109"/>
        <end position="119"/>
    </location>
</feature>
<feature type="transmembrane region" description="Helical" evidence="10">
    <location>
        <begin position="441"/>
        <end position="467"/>
    </location>
</feature>
<feature type="transmembrane region" description="Helical" evidence="10">
    <location>
        <begin position="532"/>
        <end position="555"/>
    </location>
</feature>
<comment type="subcellular location">
    <subcellularLocation>
        <location evidence="1">Cell membrane</location>
        <topology evidence="1">Multi-pass membrane protein</topology>
    </subcellularLocation>
</comment>
<feature type="transmembrane region" description="Helical" evidence="10">
    <location>
        <begin position="694"/>
        <end position="717"/>
    </location>
</feature>
<evidence type="ECO:0000256" key="8">
    <source>
        <dbReference type="ARBA" id="ARBA00023136"/>
    </source>
</evidence>
<dbReference type="PANTHER" id="PTHR43549">
    <property type="entry name" value="MULTIDRUG RESISTANCE PROTEIN YPNP-RELATED"/>
    <property type="match status" value="1"/>
</dbReference>
<reference evidence="11" key="1">
    <citation type="submission" date="2020-09" db="EMBL/GenBank/DDBJ databases">
        <title>Streptomyces canutascabiei sp. nov., which causes potato common scab and is distributed across the world.</title>
        <authorList>
            <person name="Nguyen H.P."/>
            <person name="Weisberg A.J."/>
            <person name="Chang J.H."/>
            <person name="Clarke C.R."/>
        </authorList>
    </citation>
    <scope>NUCLEOTIDE SEQUENCE</scope>
    <source>
        <strain evidence="11">ID-01-6.2a</strain>
    </source>
</reference>
<feature type="transmembrane region" description="Helical" evidence="10">
    <location>
        <begin position="285"/>
        <end position="311"/>
    </location>
</feature>
<feature type="transmembrane region" description="Helical" evidence="10">
    <location>
        <begin position="400"/>
        <end position="420"/>
    </location>
</feature>
<keyword evidence="8 10" id="KW-0472">Membrane</keyword>
<keyword evidence="5" id="KW-0133">Cell shape</keyword>
<feature type="transmembrane region" description="Helical" evidence="10">
    <location>
        <begin position="331"/>
        <end position="351"/>
    </location>
</feature>
<name>A0A927L3J0_9ACTN</name>
<dbReference type="AlphaFoldDB" id="A0A927L3J0"/>
<evidence type="ECO:0000256" key="9">
    <source>
        <dbReference type="SAM" id="MobiDB-lite"/>
    </source>
</evidence>
<dbReference type="InterPro" id="IPR004268">
    <property type="entry name" value="MurJ"/>
</dbReference>
<organism evidence="11 12">
    <name type="scientific">Streptomyces caniscabiei</name>
    <dbReference type="NCBI Taxonomy" id="2746961"/>
    <lineage>
        <taxon>Bacteria</taxon>
        <taxon>Bacillati</taxon>
        <taxon>Actinomycetota</taxon>
        <taxon>Actinomycetes</taxon>
        <taxon>Kitasatosporales</taxon>
        <taxon>Streptomycetaceae</taxon>
        <taxon>Streptomyces</taxon>
    </lineage>
</organism>
<dbReference type="Proteomes" id="UP000661025">
    <property type="component" value="Unassembled WGS sequence"/>
</dbReference>
<feature type="transmembrane region" description="Helical" evidence="10">
    <location>
        <begin position="666"/>
        <end position="688"/>
    </location>
</feature>
<feature type="transmembrane region" description="Helical" evidence="10">
    <location>
        <begin position="242"/>
        <end position="264"/>
    </location>
</feature>
<evidence type="ECO:0000256" key="1">
    <source>
        <dbReference type="ARBA" id="ARBA00004651"/>
    </source>
</evidence>
<dbReference type="NCBIfam" id="TIGR01695">
    <property type="entry name" value="murJ_mviN"/>
    <property type="match status" value="1"/>
</dbReference>
<dbReference type="Pfam" id="PF03023">
    <property type="entry name" value="MurJ"/>
    <property type="match status" value="1"/>
</dbReference>